<feature type="transmembrane region" description="Helical" evidence="8">
    <location>
        <begin position="459"/>
        <end position="479"/>
    </location>
</feature>
<keyword evidence="3 6" id="KW-0694">RNA-binding</keyword>
<dbReference type="GO" id="GO:0071013">
    <property type="term" value="C:catalytic step 2 spliceosome"/>
    <property type="evidence" value="ECO:0007669"/>
    <property type="project" value="TreeGrafter"/>
</dbReference>
<evidence type="ECO:0000313" key="10">
    <source>
        <dbReference type="EMBL" id="KAF8709575.1"/>
    </source>
</evidence>
<evidence type="ECO:0000256" key="6">
    <source>
        <dbReference type="PROSITE-ProRule" id="PRU00176"/>
    </source>
</evidence>
<dbReference type="PROSITE" id="PS50102">
    <property type="entry name" value="RRM"/>
    <property type="match status" value="1"/>
</dbReference>
<reference evidence="10" key="1">
    <citation type="submission" date="2020-09" db="EMBL/GenBank/DDBJ databases">
        <title>Comparative genome analyses of four rice-infecting Rhizoctonia solani isolates reveal extensive enrichment of homogalacturonan modification genes.</title>
        <authorList>
            <person name="Lee D.-Y."/>
            <person name="Jeon J."/>
            <person name="Kim K.-T."/>
            <person name="Cheong K."/>
            <person name="Song H."/>
            <person name="Choi G."/>
            <person name="Ko J."/>
            <person name="Opiyo S.O."/>
            <person name="Zuo S."/>
            <person name="Madhav S."/>
            <person name="Lee Y.-H."/>
            <person name="Wang G.-L."/>
        </authorList>
    </citation>
    <scope>NUCLEOTIDE SEQUENCE</scope>
    <source>
        <strain evidence="10">AG1-IA WGL</strain>
    </source>
</reference>
<feature type="region of interest" description="Disordered" evidence="7">
    <location>
        <begin position="110"/>
        <end position="279"/>
    </location>
</feature>
<dbReference type="Proteomes" id="UP000602905">
    <property type="component" value="Unassembled WGS sequence"/>
</dbReference>
<dbReference type="CDD" id="cd12411">
    <property type="entry name" value="RRM_ist3_like"/>
    <property type="match status" value="1"/>
</dbReference>
<feature type="transmembrane region" description="Helical" evidence="8">
    <location>
        <begin position="332"/>
        <end position="356"/>
    </location>
</feature>
<feature type="transmembrane region" description="Helical" evidence="8">
    <location>
        <begin position="400"/>
        <end position="418"/>
    </location>
</feature>
<protein>
    <submittedName>
        <fullName evidence="10">RNA recognition motif</fullName>
    </submittedName>
</protein>
<accession>A0A8H7HUP2</accession>
<evidence type="ECO:0000256" key="4">
    <source>
        <dbReference type="ARBA" id="ARBA00022989"/>
    </source>
</evidence>
<feature type="transmembrane region" description="Helical" evidence="8">
    <location>
        <begin position="769"/>
        <end position="787"/>
    </location>
</feature>
<comment type="caution">
    <text evidence="10">The sequence shown here is derived from an EMBL/GenBank/DDBJ whole genome shotgun (WGS) entry which is preliminary data.</text>
</comment>
<dbReference type="PANTHER" id="PTHR45880">
    <property type="entry name" value="RNA-BINDING MOTIF PROTEIN, X-LINKED 2"/>
    <property type="match status" value="1"/>
</dbReference>
<feature type="compositionally biased region" description="Basic and acidic residues" evidence="7">
    <location>
        <begin position="169"/>
        <end position="184"/>
    </location>
</feature>
<evidence type="ECO:0000256" key="2">
    <source>
        <dbReference type="ARBA" id="ARBA00022692"/>
    </source>
</evidence>
<comment type="subcellular location">
    <subcellularLocation>
        <location evidence="1">Membrane</location>
        <topology evidence="1">Multi-pass membrane protein</topology>
    </subcellularLocation>
</comment>
<evidence type="ECO:0000256" key="3">
    <source>
        <dbReference type="ARBA" id="ARBA00022884"/>
    </source>
</evidence>
<keyword evidence="5 8" id="KW-0472">Membrane</keyword>
<dbReference type="OrthoDB" id="419616at2759"/>
<dbReference type="EMBL" id="JACYCD010000048">
    <property type="protein sequence ID" value="KAF8709575.1"/>
    <property type="molecule type" value="Genomic_DNA"/>
</dbReference>
<feature type="compositionally biased region" description="Low complexity" evidence="7">
    <location>
        <begin position="269"/>
        <end position="278"/>
    </location>
</feature>
<evidence type="ECO:0000313" key="11">
    <source>
        <dbReference type="Proteomes" id="UP000602905"/>
    </source>
</evidence>
<feature type="non-terminal residue" evidence="10">
    <location>
        <position position="796"/>
    </location>
</feature>
<dbReference type="InterPro" id="IPR036259">
    <property type="entry name" value="MFS_trans_sf"/>
</dbReference>
<dbReference type="AlphaFoldDB" id="A0A8H7HUP2"/>
<gene>
    <name evidence="10" type="ORF">RHS03_03206</name>
</gene>
<dbReference type="InterPro" id="IPR035979">
    <property type="entry name" value="RBD_domain_sf"/>
</dbReference>
<dbReference type="InterPro" id="IPR000504">
    <property type="entry name" value="RRM_dom"/>
</dbReference>
<dbReference type="InterPro" id="IPR011701">
    <property type="entry name" value="MFS"/>
</dbReference>
<evidence type="ECO:0000256" key="1">
    <source>
        <dbReference type="ARBA" id="ARBA00004141"/>
    </source>
</evidence>
<feature type="transmembrane region" description="Helical" evidence="8">
    <location>
        <begin position="665"/>
        <end position="686"/>
    </location>
</feature>
<dbReference type="InterPro" id="IPR012677">
    <property type="entry name" value="Nucleotide-bd_a/b_plait_sf"/>
</dbReference>
<feature type="compositionally biased region" description="Basic and acidic residues" evidence="7">
    <location>
        <begin position="211"/>
        <end position="264"/>
    </location>
</feature>
<dbReference type="GO" id="GO:0016020">
    <property type="term" value="C:membrane"/>
    <property type="evidence" value="ECO:0007669"/>
    <property type="project" value="UniProtKB-SubCell"/>
</dbReference>
<dbReference type="SMART" id="SM00360">
    <property type="entry name" value="RRM"/>
    <property type="match status" value="1"/>
</dbReference>
<feature type="domain" description="RRM" evidence="9">
    <location>
        <begin position="32"/>
        <end position="110"/>
    </location>
</feature>
<feature type="transmembrane region" description="Helical" evidence="8">
    <location>
        <begin position="698"/>
        <end position="721"/>
    </location>
</feature>
<organism evidence="10 11">
    <name type="scientific">Rhizoctonia solani</name>
    <dbReference type="NCBI Taxonomy" id="456999"/>
    <lineage>
        <taxon>Eukaryota</taxon>
        <taxon>Fungi</taxon>
        <taxon>Dikarya</taxon>
        <taxon>Basidiomycota</taxon>
        <taxon>Agaricomycotina</taxon>
        <taxon>Agaricomycetes</taxon>
        <taxon>Cantharellales</taxon>
        <taxon>Ceratobasidiaceae</taxon>
        <taxon>Rhizoctonia</taxon>
    </lineage>
</organism>
<dbReference type="Pfam" id="PF00076">
    <property type="entry name" value="RRM_1"/>
    <property type="match status" value="1"/>
</dbReference>
<dbReference type="PROSITE" id="PS00216">
    <property type="entry name" value="SUGAR_TRANSPORT_1"/>
    <property type="match status" value="1"/>
</dbReference>
<feature type="compositionally biased region" description="Basic and acidic residues" evidence="7">
    <location>
        <begin position="191"/>
        <end position="201"/>
    </location>
</feature>
<sequence>MNVVKEINAINARELDLGSQSASWHDQYKDSAYVFIGGLHVDMTEGDVITIFSQYGEVMDVNLPRDKTTGKQRGFGFLMYEDQRSTVLAVDNLNGAQVLGRTLRVDHVQNYKQPKVKGEDGEMEEAAEQSLNAKPQMIYDDADESDGGSVSSAPSIDPEDPMASYLLQKRREEKARSKGKDKEKSKRKRDRTNETPEERRARKERKRAKREAKEGVKRDRDQHTSSDTKRREHSRERRIYEKRNGSLEREDRHGRDRSEYDRLRHSSRSPRSLPNSHLQTPSAVAAVGRFAFPPLIASTYTTMEQARRTDVDEENAPLLPARIKFSWRMLTVLFIYTAIVNGASELVWPFINQLIVNVGIAPDEKSDIVDKVPKETVASFFSFAAVLPGSFAADRWGRKVVLCSTLIGTSIGLTFFGTSKTLFSLIFFRCVGYALGPQLGWATTVTILGDVSDPSNRGVAFSAVNAAYRVGPIFASMLAHPKDRYKWFQSDFWDRYPYALSCWAGAATCILALGMTICYVPETAPSMLYPKSEDFSSEAMPQSIHTKYSTSGLSPTHIEDETAPARMVPATMEPVTHDLTKRPTAAIFTPHVVQLLISSWVMYFMTMGFFSLFPLWAFTPISSGGLGASEIAIGSFISARAIAQFLVLIPFAYFETRLGVYRLYAYSLAVYTISGAIGFPLLNVLAQSDGIASLRFSLAIAVYFILGGAGNYCTTCMVIMINQAAPSPYDLAQLVGISQSVLMLGQCMAPIIVLSIFEFSIKSGLLGGNIIWIFLGSCSLIASVHSFQLRAPVCEE</sequence>
<keyword evidence="2 8" id="KW-0812">Transmembrane</keyword>
<feature type="transmembrane region" description="Helical" evidence="8">
    <location>
        <begin position="733"/>
        <end position="757"/>
    </location>
</feature>
<dbReference type="InterPro" id="IPR005829">
    <property type="entry name" value="Sugar_transporter_CS"/>
</dbReference>
<dbReference type="SUPFAM" id="SSF54928">
    <property type="entry name" value="RNA-binding domain, RBD"/>
    <property type="match status" value="1"/>
</dbReference>
<dbReference type="Gene3D" id="1.20.1250.20">
    <property type="entry name" value="MFS general substrate transporter like domains"/>
    <property type="match status" value="1"/>
</dbReference>
<feature type="transmembrane region" description="Helical" evidence="8">
    <location>
        <begin position="500"/>
        <end position="520"/>
    </location>
</feature>
<dbReference type="Pfam" id="PF07690">
    <property type="entry name" value="MFS_1"/>
    <property type="match status" value="1"/>
</dbReference>
<dbReference type="FunFam" id="3.30.70.330:FF:000609">
    <property type="entry name" value="U2 snRNP component IST3"/>
    <property type="match status" value="1"/>
</dbReference>
<keyword evidence="4 8" id="KW-1133">Transmembrane helix</keyword>
<evidence type="ECO:0000256" key="7">
    <source>
        <dbReference type="SAM" id="MobiDB-lite"/>
    </source>
</evidence>
<feature type="transmembrane region" description="Helical" evidence="8">
    <location>
        <begin position="600"/>
        <end position="619"/>
    </location>
</feature>
<name>A0A8H7HUP2_9AGAM</name>
<dbReference type="GO" id="GO:0000398">
    <property type="term" value="P:mRNA splicing, via spliceosome"/>
    <property type="evidence" value="ECO:0007669"/>
    <property type="project" value="InterPro"/>
</dbReference>
<dbReference type="InterPro" id="IPR051847">
    <property type="entry name" value="RNA_proc/Spliceosome_comp"/>
</dbReference>
<dbReference type="GO" id="GO:0071011">
    <property type="term" value="C:precatalytic spliceosome"/>
    <property type="evidence" value="ECO:0007669"/>
    <property type="project" value="TreeGrafter"/>
</dbReference>
<evidence type="ECO:0000256" key="5">
    <source>
        <dbReference type="ARBA" id="ARBA00023136"/>
    </source>
</evidence>
<dbReference type="PANTHER" id="PTHR45880:SF1">
    <property type="entry name" value="RNA-BINDING MOTIF PROTEIN, X-LINKED 2"/>
    <property type="match status" value="1"/>
</dbReference>
<feature type="transmembrane region" description="Helical" evidence="8">
    <location>
        <begin position="631"/>
        <end position="653"/>
    </location>
</feature>
<dbReference type="GO" id="GO:0003723">
    <property type="term" value="F:RNA binding"/>
    <property type="evidence" value="ECO:0007669"/>
    <property type="project" value="UniProtKB-UniRule"/>
</dbReference>
<dbReference type="Gene3D" id="3.30.70.330">
    <property type="match status" value="1"/>
</dbReference>
<dbReference type="GO" id="GO:0005686">
    <property type="term" value="C:U2 snRNP"/>
    <property type="evidence" value="ECO:0007669"/>
    <property type="project" value="TreeGrafter"/>
</dbReference>
<evidence type="ECO:0000259" key="9">
    <source>
        <dbReference type="PROSITE" id="PS50102"/>
    </source>
</evidence>
<dbReference type="GO" id="GO:0022857">
    <property type="term" value="F:transmembrane transporter activity"/>
    <property type="evidence" value="ECO:0007669"/>
    <property type="project" value="InterPro"/>
</dbReference>
<evidence type="ECO:0000256" key="8">
    <source>
        <dbReference type="SAM" id="Phobius"/>
    </source>
</evidence>
<dbReference type="SUPFAM" id="SSF103473">
    <property type="entry name" value="MFS general substrate transporter"/>
    <property type="match status" value="1"/>
</dbReference>
<proteinExistence type="predicted"/>
<dbReference type="InterPro" id="IPR045844">
    <property type="entry name" value="RRM_Ist3-like"/>
</dbReference>